<evidence type="ECO:0000313" key="2">
    <source>
        <dbReference type="EMBL" id="GAU42995.1"/>
    </source>
</evidence>
<organism evidence="2 3">
    <name type="scientific">Trifolium subterraneum</name>
    <name type="common">Subterranean clover</name>
    <dbReference type="NCBI Taxonomy" id="3900"/>
    <lineage>
        <taxon>Eukaryota</taxon>
        <taxon>Viridiplantae</taxon>
        <taxon>Streptophyta</taxon>
        <taxon>Embryophyta</taxon>
        <taxon>Tracheophyta</taxon>
        <taxon>Spermatophyta</taxon>
        <taxon>Magnoliopsida</taxon>
        <taxon>eudicotyledons</taxon>
        <taxon>Gunneridae</taxon>
        <taxon>Pentapetalae</taxon>
        <taxon>rosids</taxon>
        <taxon>fabids</taxon>
        <taxon>Fabales</taxon>
        <taxon>Fabaceae</taxon>
        <taxon>Papilionoideae</taxon>
        <taxon>50 kb inversion clade</taxon>
        <taxon>NPAAA clade</taxon>
        <taxon>Hologalegina</taxon>
        <taxon>IRL clade</taxon>
        <taxon>Trifolieae</taxon>
        <taxon>Trifolium</taxon>
    </lineage>
</organism>
<dbReference type="PANTHER" id="PTHR47165:SF4">
    <property type="entry name" value="OS03G0429900 PROTEIN"/>
    <property type="match status" value="1"/>
</dbReference>
<dbReference type="InterPro" id="IPR012340">
    <property type="entry name" value="NA-bd_OB-fold"/>
</dbReference>
<dbReference type="CDD" id="cd04480">
    <property type="entry name" value="RPA1_DBD_A_like"/>
    <property type="match status" value="1"/>
</dbReference>
<gene>
    <name evidence="2" type="ORF">TSUD_188690</name>
</gene>
<dbReference type="EMBL" id="DF973950">
    <property type="protein sequence ID" value="GAU42995.1"/>
    <property type="molecule type" value="Genomic_DNA"/>
</dbReference>
<name>A0A2Z6P435_TRISU</name>
<dbReference type="Proteomes" id="UP000242715">
    <property type="component" value="Unassembled WGS sequence"/>
</dbReference>
<protein>
    <recommendedName>
        <fullName evidence="1">Replication protein A 70 kDa DNA-binding subunit B/D first OB fold domain-containing protein</fullName>
    </recommendedName>
</protein>
<proteinExistence type="predicted"/>
<dbReference type="Pfam" id="PF02721">
    <property type="entry name" value="DUF223"/>
    <property type="match status" value="1"/>
</dbReference>
<accession>A0A2Z6P435</accession>
<feature type="domain" description="Replication protein A 70 kDa DNA-binding subunit B/D first OB fold" evidence="1">
    <location>
        <begin position="6"/>
        <end position="109"/>
    </location>
</feature>
<dbReference type="SUPFAM" id="SSF50249">
    <property type="entry name" value="Nucleic acid-binding proteins"/>
    <property type="match status" value="2"/>
</dbReference>
<dbReference type="InterPro" id="IPR003871">
    <property type="entry name" value="RFA1B/D_OB_1st"/>
</dbReference>
<dbReference type="OrthoDB" id="1430023at2759"/>
<dbReference type="Gene3D" id="2.40.50.140">
    <property type="entry name" value="Nucleic acid-binding proteins"/>
    <property type="match status" value="2"/>
</dbReference>
<evidence type="ECO:0000313" key="3">
    <source>
        <dbReference type="Proteomes" id="UP000242715"/>
    </source>
</evidence>
<dbReference type="CDD" id="cd04481">
    <property type="entry name" value="RPA1_DBD_B_like"/>
    <property type="match status" value="1"/>
</dbReference>
<evidence type="ECO:0000259" key="1">
    <source>
        <dbReference type="Pfam" id="PF02721"/>
    </source>
</evidence>
<dbReference type="AlphaFoldDB" id="A0A2Z6P435"/>
<reference evidence="3" key="1">
    <citation type="journal article" date="2017" name="Front. Plant Sci.">
        <title>Climate Clever Clovers: New Paradigm to Reduce the Environmental Footprint of Ruminants by Breeding Low Methanogenic Forages Utilizing Haplotype Variation.</title>
        <authorList>
            <person name="Kaur P."/>
            <person name="Appels R."/>
            <person name="Bayer P.E."/>
            <person name="Keeble-Gagnere G."/>
            <person name="Wang J."/>
            <person name="Hirakawa H."/>
            <person name="Shirasawa K."/>
            <person name="Vercoe P."/>
            <person name="Stefanova K."/>
            <person name="Durmic Z."/>
            <person name="Nichols P."/>
            <person name="Revell C."/>
            <person name="Isobe S.N."/>
            <person name="Edwards D."/>
            <person name="Erskine W."/>
        </authorList>
    </citation>
    <scope>NUCLEOTIDE SEQUENCE [LARGE SCALE GENOMIC DNA]</scope>
    <source>
        <strain evidence="3">cv. Daliak</strain>
    </source>
</reference>
<keyword evidence="3" id="KW-1185">Reference proteome</keyword>
<dbReference type="PANTHER" id="PTHR47165">
    <property type="entry name" value="OS03G0429900 PROTEIN"/>
    <property type="match status" value="1"/>
</dbReference>
<sequence length="267" mass="30623">MYVKVTKISEISGGKIDFQLRVRVINLWTTPDRTNPQDEGVVHMIFMDKECGRIHATIRKDLISKFRDSVEDGSAYVLERFMVAKNDATFRSTPHKHKLNFMRGTKVFKVKALEIPPNHFEFMSFHDILASTKDDQFLDVIGHVVKKNVMKETEKNGKISKVMDATLEDLEGNRVHCTLWDDFAVKMEQFLDTHDSSLPVIIILQLCKLKMYLGAMRISLEGSVTLIFGVTEMSNNRIVHFKISPFIGVRTTLISPTTTKYKAFYQA</sequence>